<keyword evidence="2" id="KW-1185">Reference proteome</keyword>
<dbReference type="Proteomes" id="UP000248889">
    <property type="component" value="Unassembled WGS sequence"/>
</dbReference>
<evidence type="ECO:0000313" key="1">
    <source>
        <dbReference type="EMBL" id="RAG83821.1"/>
    </source>
</evidence>
<proteinExistence type="predicted"/>
<reference evidence="1 2" key="1">
    <citation type="submission" date="2018-06" db="EMBL/GenBank/DDBJ databases">
        <title>Streptacidiphilus pinicola sp. nov., isolated from pine grove soil.</title>
        <authorList>
            <person name="Roh S.G."/>
            <person name="Park S."/>
            <person name="Kim M.-K."/>
            <person name="Yun B.-R."/>
            <person name="Park J."/>
            <person name="Kim M.J."/>
            <person name="Kim Y.S."/>
            <person name="Kim S.B."/>
        </authorList>
    </citation>
    <scope>NUCLEOTIDE SEQUENCE [LARGE SCALE GENOMIC DNA]</scope>
    <source>
        <strain evidence="1 2">MMS16-CNU450</strain>
    </source>
</reference>
<sequence>MADVIESGAVPSDVPDLAGVALADLCELVAPVGHPRLMAQVHRPRGGATMGGEPGRAE</sequence>
<gene>
    <name evidence="1" type="ORF">DN069_20210</name>
</gene>
<protein>
    <submittedName>
        <fullName evidence="1">Aldo/keto reductase</fullName>
    </submittedName>
</protein>
<organism evidence="1 2">
    <name type="scientific">Streptacidiphilus pinicola</name>
    <dbReference type="NCBI Taxonomy" id="2219663"/>
    <lineage>
        <taxon>Bacteria</taxon>
        <taxon>Bacillati</taxon>
        <taxon>Actinomycetota</taxon>
        <taxon>Actinomycetes</taxon>
        <taxon>Kitasatosporales</taxon>
        <taxon>Streptomycetaceae</taxon>
        <taxon>Streptacidiphilus</taxon>
    </lineage>
</organism>
<comment type="caution">
    <text evidence="1">The sequence shown here is derived from an EMBL/GenBank/DDBJ whole genome shotgun (WGS) entry which is preliminary data.</text>
</comment>
<name>A0A2X0IKD7_9ACTN</name>
<accession>A0A2X0IKD7</accession>
<dbReference type="EMBL" id="QKYN01000077">
    <property type="protein sequence ID" value="RAG83821.1"/>
    <property type="molecule type" value="Genomic_DNA"/>
</dbReference>
<dbReference type="AlphaFoldDB" id="A0A2X0IKD7"/>
<evidence type="ECO:0000313" key="2">
    <source>
        <dbReference type="Proteomes" id="UP000248889"/>
    </source>
</evidence>